<evidence type="ECO:0000313" key="2">
    <source>
        <dbReference type="Proteomes" id="UP000305410"/>
    </source>
</evidence>
<reference evidence="1" key="1">
    <citation type="submission" date="2019-04" db="EMBL/GenBank/DDBJ databases">
        <authorList>
            <person name="Chiang H.-Y."/>
            <person name="Huang Y.-Y."/>
            <person name="Chou L."/>
            <person name="Lai E.-M."/>
            <person name="Kuo C.-H."/>
        </authorList>
    </citation>
    <scope>NUCLEOTIDE SEQUENCE</scope>
    <source>
        <strain evidence="1">CFBP5506</strain>
    </source>
</reference>
<dbReference type="Pfam" id="PF22752">
    <property type="entry name" value="DUF488-N3i"/>
    <property type="match status" value="1"/>
</dbReference>
<sequence>MSDMRIKRIYEPASDDDGARILVDRLWPRGISKEAAQVSIRLKEIAPSNELRTSFSHMPSRFTKCARHYDVELSARRATLLSYGAGSLSPATRSMGQTQWRA</sequence>
<dbReference type="RefSeq" id="WP_080794013.1">
    <property type="nucleotide sequence ID" value="NZ_CP122963.1"/>
</dbReference>
<name>A0AAF0H2L2_AGRTU</name>
<dbReference type="PANTHER" id="PTHR36849">
    <property type="entry name" value="CYTOPLASMIC PROTEIN-RELATED"/>
    <property type="match status" value="1"/>
</dbReference>
<dbReference type="AlphaFoldDB" id="A0AAF0H2L2"/>
<reference evidence="1" key="2">
    <citation type="submission" date="2023-04" db="EMBL/GenBank/DDBJ databases">
        <title>Complete genome sequence of Agrobacterium salinitolerans CFBP5506.</title>
        <authorList>
            <person name="Yen H.-C."/>
            <person name="Yan X.-H."/>
            <person name="Lai E.-M."/>
            <person name="Kuo C.-H."/>
        </authorList>
    </citation>
    <scope>NUCLEOTIDE SEQUENCE</scope>
    <source>
        <strain evidence="1">CFBP5506</strain>
    </source>
</reference>
<evidence type="ECO:0000313" key="1">
    <source>
        <dbReference type="EMBL" id="WGM61026.1"/>
    </source>
</evidence>
<protein>
    <submittedName>
        <fullName evidence="1">DUF488 family protein</fullName>
    </submittedName>
</protein>
<proteinExistence type="predicted"/>
<dbReference type="PANTHER" id="PTHR36849:SF1">
    <property type="entry name" value="CYTOPLASMIC PROTEIN"/>
    <property type="match status" value="1"/>
</dbReference>
<accession>A0AAF0H2L2</accession>
<organism evidence="1 2">
    <name type="scientific">Agrobacterium tumefaciens</name>
    <dbReference type="NCBI Taxonomy" id="358"/>
    <lineage>
        <taxon>Bacteria</taxon>
        <taxon>Pseudomonadati</taxon>
        <taxon>Pseudomonadota</taxon>
        <taxon>Alphaproteobacteria</taxon>
        <taxon>Hyphomicrobiales</taxon>
        <taxon>Rhizobiaceae</taxon>
        <taxon>Rhizobium/Agrobacterium group</taxon>
        <taxon>Agrobacterium</taxon>
        <taxon>Agrobacterium tumefaciens complex</taxon>
    </lineage>
</organism>
<dbReference type="InterPro" id="IPR052552">
    <property type="entry name" value="YeaO-like"/>
</dbReference>
<gene>
    <name evidence="1" type="ORF">CFBP5506_15180</name>
</gene>
<dbReference type="Proteomes" id="UP000305410">
    <property type="component" value="Chromosome Linear"/>
</dbReference>
<dbReference type="EMBL" id="CP122963">
    <property type="protein sequence ID" value="WGM61026.1"/>
    <property type="molecule type" value="Genomic_DNA"/>
</dbReference>